<evidence type="ECO:0000313" key="2">
    <source>
        <dbReference type="EMBL" id="RDX54031.1"/>
    </source>
</evidence>
<protein>
    <submittedName>
        <fullName evidence="2">Uncharacterized protein</fullName>
    </submittedName>
</protein>
<keyword evidence="1" id="KW-1133">Transmembrane helix</keyword>
<keyword evidence="1" id="KW-0812">Transmembrane</keyword>
<evidence type="ECO:0000256" key="1">
    <source>
        <dbReference type="SAM" id="Phobius"/>
    </source>
</evidence>
<accession>A0A371DND0</accession>
<organism evidence="2 3">
    <name type="scientific">Lentinus brumalis</name>
    <dbReference type="NCBI Taxonomy" id="2498619"/>
    <lineage>
        <taxon>Eukaryota</taxon>
        <taxon>Fungi</taxon>
        <taxon>Dikarya</taxon>
        <taxon>Basidiomycota</taxon>
        <taxon>Agaricomycotina</taxon>
        <taxon>Agaricomycetes</taxon>
        <taxon>Polyporales</taxon>
        <taxon>Polyporaceae</taxon>
        <taxon>Lentinus</taxon>
    </lineage>
</organism>
<keyword evidence="3" id="KW-1185">Reference proteome</keyword>
<gene>
    <name evidence="2" type="ORF">OH76DRAFT_1058569</name>
</gene>
<name>A0A371DND0_9APHY</name>
<dbReference type="EMBL" id="KZ857385">
    <property type="protein sequence ID" value="RDX54031.1"/>
    <property type="molecule type" value="Genomic_DNA"/>
</dbReference>
<keyword evidence="1" id="KW-0472">Membrane</keyword>
<feature type="transmembrane region" description="Helical" evidence="1">
    <location>
        <begin position="53"/>
        <end position="74"/>
    </location>
</feature>
<evidence type="ECO:0000313" key="3">
    <source>
        <dbReference type="Proteomes" id="UP000256964"/>
    </source>
</evidence>
<sequence length="75" mass="8495">MRSVSDIRDMHVNRRECLQRRTVSTCLRGLLPPRWTFAEAPAASCTSTCHGRFLASLRLCVLILTIIIVALWTIP</sequence>
<proteinExistence type="predicted"/>
<dbReference type="Proteomes" id="UP000256964">
    <property type="component" value="Unassembled WGS sequence"/>
</dbReference>
<reference evidence="2 3" key="1">
    <citation type="journal article" date="2018" name="Biotechnol. Biofuels">
        <title>Integrative visual omics of the white-rot fungus Polyporus brumalis exposes the biotechnological potential of its oxidative enzymes for delignifying raw plant biomass.</title>
        <authorList>
            <person name="Miyauchi S."/>
            <person name="Rancon A."/>
            <person name="Drula E."/>
            <person name="Hage H."/>
            <person name="Chaduli D."/>
            <person name="Favel A."/>
            <person name="Grisel S."/>
            <person name="Henrissat B."/>
            <person name="Herpoel-Gimbert I."/>
            <person name="Ruiz-Duenas F.J."/>
            <person name="Chevret D."/>
            <person name="Hainaut M."/>
            <person name="Lin J."/>
            <person name="Wang M."/>
            <person name="Pangilinan J."/>
            <person name="Lipzen A."/>
            <person name="Lesage-Meessen L."/>
            <person name="Navarro D."/>
            <person name="Riley R."/>
            <person name="Grigoriev I.V."/>
            <person name="Zhou S."/>
            <person name="Raouche S."/>
            <person name="Rosso M.N."/>
        </authorList>
    </citation>
    <scope>NUCLEOTIDE SEQUENCE [LARGE SCALE GENOMIC DNA]</scope>
    <source>
        <strain evidence="2 3">BRFM 1820</strain>
    </source>
</reference>
<dbReference type="AlphaFoldDB" id="A0A371DND0"/>